<dbReference type="PROSITE" id="PS50850">
    <property type="entry name" value="MFS"/>
    <property type="match status" value="1"/>
</dbReference>
<dbReference type="GO" id="GO:0015149">
    <property type="term" value="F:hexose transmembrane transporter activity"/>
    <property type="evidence" value="ECO:0007669"/>
    <property type="project" value="TreeGrafter"/>
</dbReference>
<feature type="transmembrane region" description="Helical" evidence="5">
    <location>
        <begin position="62"/>
        <end position="84"/>
    </location>
</feature>
<comment type="subcellular location">
    <subcellularLocation>
        <location evidence="1">Membrane</location>
        <topology evidence="1">Multi-pass membrane protein</topology>
    </subcellularLocation>
</comment>
<dbReference type="GO" id="GO:0016020">
    <property type="term" value="C:membrane"/>
    <property type="evidence" value="ECO:0007669"/>
    <property type="project" value="UniProtKB-SubCell"/>
</dbReference>
<feature type="transmembrane region" description="Helical" evidence="5">
    <location>
        <begin position="39"/>
        <end position="56"/>
    </location>
</feature>
<dbReference type="InterPro" id="IPR036259">
    <property type="entry name" value="MFS_trans_sf"/>
</dbReference>
<dbReference type="PANTHER" id="PTHR23503:SF39">
    <property type="entry name" value="MAJOR FACILITATOR SUPERFAMILY (MFS) PROFILE DOMAIN-CONTAINING PROTEIN"/>
    <property type="match status" value="1"/>
</dbReference>
<evidence type="ECO:0000256" key="2">
    <source>
        <dbReference type="ARBA" id="ARBA00022692"/>
    </source>
</evidence>
<dbReference type="OrthoDB" id="8120565at2759"/>
<reference evidence="7 8" key="1">
    <citation type="submission" date="2013-12" db="EMBL/GenBank/DDBJ databases">
        <title>Draft genome of the parsitic nematode Ancylostoma duodenale.</title>
        <authorList>
            <person name="Mitreva M."/>
        </authorList>
    </citation>
    <scope>NUCLEOTIDE SEQUENCE [LARGE SCALE GENOMIC DNA]</scope>
    <source>
        <strain evidence="7 8">Zhejiang</strain>
    </source>
</reference>
<dbReference type="PANTHER" id="PTHR23503">
    <property type="entry name" value="SOLUTE CARRIER FAMILY 2"/>
    <property type="match status" value="1"/>
</dbReference>
<dbReference type="InterPro" id="IPR005828">
    <property type="entry name" value="MFS_sugar_transport-like"/>
</dbReference>
<evidence type="ECO:0000256" key="5">
    <source>
        <dbReference type="SAM" id="Phobius"/>
    </source>
</evidence>
<keyword evidence="2 5" id="KW-0812">Transmembrane</keyword>
<evidence type="ECO:0000259" key="6">
    <source>
        <dbReference type="PROSITE" id="PS50850"/>
    </source>
</evidence>
<evidence type="ECO:0000256" key="4">
    <source>
        <dbReference type="ARBA" id="ARBA00023136"/>
    </source>
</evidence>
<dbReference type="InterPro" id="IPR045263">
    <property type="entry name" value="GLUT"/>
</dbReference>
<dbReference type="SUPFAM" id="SSF103473">
    <property type="entry name" value="MFS general substrate transporter"/>
    <property type="match status" value="1"/>
</dbReference>
<accession>A0A0C2FLZ5</accession>
<organism evidence="7 8">
    <name type="scientific">Ancylostoma duodenale</name>
    <dbReference type="NCBI Taxonomy" id="51022"/>
    <lineage>
        <taxon>Eukaryota</taxon>
        <taxon>Metazoa</taxon>
        <taxon>Ecdysozoa</taxon>
        <taxon>Nematoda</taxon>
        <taxon>Chromadorea</taxon>
        <taxon>Rhabditida</taxon>
        <taxon>Rhabditina</taxon>
        <taxon>Rhabditomorpha</taxon>
        <taxon>Strongyloidea</taxon>
        <taxon>Ancylostomatidae</taxon>
        <taxon>Ancylostomatinae</taxon>
        <taxon>Ancylostoma</taxon>
    </lineage>
</organism>
<proteinExistence type="predicted"/>
<dbReference type="Pfam" id="PF00083">
    <property type="entry name" value="Sugar_tr"/>
    <property type="match status" value="1"/>
</dbReference>
<evidence type="ECO:0000256" key="1">
    <source>
        <dbReference type="ARBA" id="ARBA00004141"/>
    </source>
</evidence>
<evidence type="ECO:0000313" key="7">
    <source>
        <dbReference type="EMBL" id="KIH47749.1"/>
    </source>
</evidence>
<evidence type="ECO:0000256" key="3">
    <source>
        <dbReference type="ARBA" id="ARBA00022989"/>
    </source>
</evidence>
<dbReference type="InterPro" id="IPR020846">
    <property type="entry name" value="MFS_dom"/>
</dbReference>
<keyword evidence="4 5" id="KW-0472">Membrane</keyword>
<protein>
    <recommendedName>
        <fullName evidence="6">Major facilitator superfamily (MFS) profile domain-containing protein</fullName>
    </recommendedName>
</protein>
<sequence length="107" mass="11834">MFQKCLRSLANGVNSVNATVWIVECAPAKIRGRMAAMQEFFMAAGALVTQALGVPFSDDALWPWIFLPNIAFVVASLIMFLFLYESPQYLMQKGHAEKSDGKSQSLT</sequence>
<dbReference type="AlphaFoldDB" id="A0A0C2FLZ5"/>
<dbReference type="Gene3D" id="1.20.1250.20">
    <property type="entry name" value="MFS general substrate transporter like domains"/>
    <property type="match status" value="1"/>
</dbReference>
<keyword evidence="8" id="KW-1185">Reference proteome</keyword>
<evidence type="ECO:0000313" key="8">
    <source>
        <dbReference type="Proteomes" id="UP000054047"/>
    </source>
</evidence>
<dbReference type="Proteomes" id="UP000054047">
    <property type="component" value="Unassembled WGS sequence"/>
</dbReference>
<feature type="domain" description="Major facilitator superfamily (MFS) profile" evidence="6">
    <location>
        <begin position="1"/>
        <end position="107"/>
    </location>
</feature>
<dbReference type="EMBL" id="KN766445">
    <property type="protein sequence ID" value="KIH47749.1"/>
    <property type="molecule type" value="Genomic_DNA"/>
</dbReference>
<gene>
    <name evidence="7" type="ORF">ANCDUO_22186</name>
</gene>
<name>A0A0C2FLZ5_9BILA</name>
<keyword evidence="3 5" id="KW-1133">Transmembrane helix</keyword>